<dbReference type="KEGG" id="rsu:NHU_01462"/>
<name>A0A0D6B162_RHOSU</name>
<organism evidence="1 2">
    <name type="scientific">Rhodovulum sulfidophilum</name>
    <name type="common">Rhodobacter sulfidophilus</name>
    <dbReference type="NCBI Taxonomy" id="35806"/>
    <lineage>
        <taxon>Bacteria</taxon>
        <taxon>Pseudomonadati</taxon>
        <taxon>Pseudomonadota</taxon>
        <taxon>Alphaproteobacteria</taxon>
        <taxon>Rhodobacterales</taxon>
        <taxon>Paracoccaceae</taxon>
        <taxon>Rhodovulum</taxon>
    </lineage>
</organism>
<dbReference type="GO" id="GO:0004674">
    <property type="term" value="F:protein serine/threonine kinase activity"/>
    <property type="evidence" value="ECO:0007669"/>
    <property type="project" value="UniProtKB-KW"/>
</dbReference>
<keyword evidence="1" id="KW-0808">Transferase</keyword>
<dbReference type="EMBL" id="AP014800">
    <property type="protein sequence ID" value="BAQ68620.1"/>
    <property type="molecule type" value="Genomic_DNA"/>
</dbReference>
<keyword evidence="1" id="KW-0418">Kinase</keyword>
<dbReference type="AlphaFoldDB" id="A0A0D6B162"/>
<accession>A0A0D6B162</accession>
<sequence>MAIRTLYPSALSVFGFVSAAILRVFAGAGRADEPAGVHARHPEIAGDGLDEAVIGWLAGP</sequence>
<keyword evidence="1" id="KW-0723">Serine/threonine-protein kinase</keyword>
<proteinExistence type="predicted"/>
<evidence type="ECO:0000313" key="1">
    <source>
        <dbReference type="EMBL" id="BAQ68620.1"/>
    </source>
</evidence>
<dbReference type="Proteomes" id="UP000064912">
    <property type="component" value="Chromosome"/>
</dbReference>
<protein>
    <submittedName>
        <fullName evidence="1">Serine/threonine protein kinase</fullName>
    </submittedName>
</protein>
<evidence type="ECO:0000313" key="2">
    <source>
        <dbReference type="Proteomes" id="UP000064912"/>
    </source>
</evidence>
<reference evidence="1 2" key="1">
    <citation type="submission" date="2015-02" db="EMBL/GenBank/DDBJ databases">
        <title>Genome sequene of Rhodovulum sulfidophilum DSM 2351.</title>
        <authorList>
            <person name="Nagao N."/>
        </authorList>
    </citation>
    <scope>NUCLEOTIDE SEQUENCE [LARGE SCALE GENOMIC DNA]</scope>
    <source>
        <strain evidence="1 2">DSM 2351</strain>
    </source>
</reference>
<dbReference type="PATRIC" id="fig|35806.4.peg.1508"/>
<gene>
    <name evidence="1" type="ORF">NHU_01462</name>
</gene>